<evidence type="ECO:0000313" key="1">
    <source>
        <dbReference type="EMBL" id="RCI12506.1"/>
    </source>
</evidence>
<gene>
    <name evidence="1" type="ORF">L249_0605</name>
</gene>
<accession>A0A367LDL1</accession>
<evidence type="ECO:0000313" key="2">
    <source>
        <dbReference type="Proteomes" id="UP000253664"/>
    </source>
</evidence>
<keyword evidence="2" id="KW-1185">Reference proteome</keyword>
<comment type="caution">
    <text evidence="1">The sequence shown here is derived from an EMBL/GenBank/DDBJ whole genome shotgun (WGS) entry which is preliminary data.</text>
</comment>
<proteinExistence type="predicted"/>
<dbReference type="AlphaFoldDB" id="A0A367LDL1"/>
<dbReference type="OrthoDB" id="4920915at2759"/>
<dbReference type="EMBL" id="LKCN02000007">
    <property type="protein sequence ID" value="RCI12506.1"/>
    <property type="molecule type" value="Genomic_DNA"/>
</dbReference>
<organism evidence="1 2">
    <name type="scientific">Ophiocordyceps polyrhachis-furcata BCC 54312</name>
    <dbReference type="NCBI Taxonomy" id="1330021"/>
    <lineage>
        <taxon>Eukaryota</taxon>
        <taxon>Fungi</taxon>
        <taxon>Dikarya</taxon>
        <taxon>Ascomycota</taxon>
        <taxon>Pezizomycotina</taxon>
        <taxon>Sordariomycetes</taxon>
        <taxon>Hypocreomycetidae</taxon>
        <taxon>Hypocreales</taxon>
        <taxon>Ophiocordycipitaceae</taxon>
        <taxon>Ophiocordyceps</taxon>
    </lineage>
</organism>
<dbReference type="Proteomes" id="UP000253664">
    <property type="component" value="Unassembled WGS sequence"/>
</dbReference>
<name>A0A367LDL1_9HYPO</name>
<protein>
    <submittedName>
        <fullName evidence="1">Uncharacterized protein</fullName>
    </submittedName>
</protein>
<sequence length="194" mass="22296">MYKKRVPATYHLSVTSERYSSVFPWPIGNRFPLPLLLPTMKLLRMQTFLLLVLTTTTVAYQNDDEYIRCKQLLPRNSCLAELYYVFKTQGRSLTRACQPGGILGSNEPFVFSRIEMRGLGRHPVCAHFTWEFGRSRPIVGNDYFIRAEEYGVICDDSVNGLKLLLTVGGKVLLGFDEVFMHLYRSFPFTNPPIE</sequence>
<reference evidence="1 2" key="1">
    <citation type="journal article" date="2015" name="BMC Genomics">
        <title>Insights from the genome of Ophiocordyceps polyrhachis-furcata to pathogenicity and host specificity in insect fungi.</title>
        <authorList>
            <person name="Wichadakul D."/>
            <person name="Kobmoo N."/>
            <person name="Ingsriswang S."/>
            <person name="Tangphatsornruang S."/>
            <person name="Chantasingh D."/>
            <person name="Luangsa-ard J.J."/>
            <person name="Eurwilaichitr L."/>
        </authorList>
    </citation>
    <scope>NUCLEOTIDE SEQUENCE [LARGE SCALE GENOMIC DNA]</scope>
    <source>
        <strain evidence="1 2">BCC 54312</strain>
    </source>
</reference>